<proteinExistence type="predicted"/>
<comment type="caution">
    <text evidence="1">The sequence shown here is derived from an EMBL/GenBank/DDBJ whole genome shotgun (WGS) entry which is preliminary data.</text>
</comment>
<dbReference type="InterPro" id="IPR037914">
    <property type="entry name" value="SpoVT-AbrB_sf"/>
</dbReference>
<dbReference type="RefSeq" id="WP_005691646.1">
    <property type="nucleotide sequence ID" value="NZ_CABFNI010000010.1"/>
</dbReference>
<dbReference type="Proteomes" id="UP000552935">
    <property type="component" value="Unassembled WGS sequence"/>
</dbReference>
<dbReference type="AlphaFoldDB" id="A0A508YYN5"/>
<protein>
    <submittedName>
        <fullName evidence="1">Antitoxin MazE</fullName>
    </submittedName>
</protein>
<gene>
    <name evidence="2" type="ORF">E6L36_12595</name>
    <name evidence="1" type="ORF">H0N82_06185</name>
</gene>
<reference evidence="1 4" key="2">
    <citation type="submission" date="2020-07" db="EMBL/GenBank/DDBJ databases">
        <title>Organ Donor 1.</title>
        <authorList>
            <person name="Marsh A.J."/>
            <person name="Azcarate-Peril M.A."/>
        </authorList>
    </citation>
    <scope>NUCLEOTIDE SEQUENCE [LARGE SCALE GENOMIC DNA]</scope>
    <source>
        <strain evidence="1 4">AMC0712</strain>
    </source>
</reference>
<dbReference type="Proteomes" id="UP000307517">
    <property type="component" value="Unassembled WGS sequence"/>
</dbReference>
<dbReference type="SUPFAM" id="SSF89447">
    <property type="entry name" value="AbrB/MazE/MraZ-like"/>
    <property type="match status" value="1"/>
</dbReference>
<name>A0A508YYN5_LACRH</name>
<accession>A0A508YYN5</accession>
<organism evidence="1 4">
    <name type="scientific">Lacticaseibacillus rhamnosus</name>
    <name type="common">Lactobacillus rhamnosus</name>
    <dbReference type="NCBI Taxonomy" id="47715"/>
    <lineage>
        <taxon>Bacteria</taxon>
        <taxon>Bacillati</taxon>
        <taxon>Bacillota</taxon>
        <taxon>Bacilli</taxon>
        <taxon>Lactobacillales</taxon>
        <taxon>Lactobacillaceae</taxon>
        <taxon>Lacticaseibacillus</taxon>
    </lineage>
</organism>
<reference evidence="2 3" key="1">
    <citation type="submission" date="2019-04" db="EMBL/GenBank/DDBJ databases">
        <title>Genome Announcement to Ensure Probiotic Safety of Lactobacillus rhamnosus UBLR-58.</title>
        <authorList>
            <person name="Sulthana A."/>
            <person name="Lakshmi S.G."/>
            <person name="Madempudi R.S."/>
        </authorList>
    </citation>
    <scope>NUCLEOTIDE SEQUENCE [LARGE SCALE GENOMIC DNA]</scope>
    <source>
        <strain evidence="2 3">UBLR-58</strain>
    </source>
</reference>
<evidence type="ECO:0000313" key="3">
    <source>
        <dbReference type="Proteomes" id="UP000307517"/>
    </source>
</evidence>
<evidence type="ECO:0000313" key="1">
    <source>
        <dbReference type="EMBL" id="NZA04703.1"/>
    </source>
</evidence>
<evidence type="ECO:0000313" key="2">
    <source>
        <dbReference type="EMBL" id="THC81124.1"/>
    </source>
</evidence>
<evidence type="ECO:0000313" key="4">
    <source>
        <dbReference type="Proteomes" id="UP000552935"/>
    </source>
</evidence>
<dbReference type="EMBL" id="SSHM01000001">
    <property type="protein sequence ID" value="THC81124.1"/>
    <property type="molecule type" value="Genomic_DNA"/>
</dbReference>
<sequence>METTICKIGDSVGVIFPRALQAEVGRKYKISKVKDTFVLTPLRSDLFAAAADWQGFRDAVTDEDLAWDEIED</sequence>
<dbReference type="EMBL" id="JACCKI010000003">
    <property type="protein sequence ID" value="NZA04703.1"/>
    <property type="molecule type" value="Genomic_DNA"/>
</dbReference>